<feature type="transmembrane region" description="Helical" evidence="6">
    <location>
        <begin position="89"/>
        <end position="107"/>
    </location>
</feature>
<dbReference type="AlphaFoldDB" id="A0A9P0KYM4"/>
<dbReference type="InterPro" id="IPR036259">
    <property type="entry name" value="MFS_trans_sf"/>
</dbReference>
<feature type="transmembrane region" description="Helical" evidence="6">
    <location>
        <begin position="30"/>
        <end position="54"/>
    </location>
</feature>
<feature type="transmembrane region" description="Helical" evidence="6">
    <location>
        <begin position="250"/>
        <end position="269"/>
    </location>
</feature>
<evidence type="ECO:0000256" key="4">
    <source>
        <dbReference type="ARBA" id="ARBA00022989"/>
    </source>
</evidence>
<dbReference type="SUPFAM" id="SSF103473">
    <property type="entry name" value="MFS general substrate transporter"/>
    <property type="match status" value="1"/>
</dbReference>
<evidence type="ECO:0000313" key="7">
    <source>
        <dbReference type="EMBL" id="CAH1982928.1"/>
    </source>
</evidence>
<dbReference type="EMBL" id="CAKOFQ010006929">
    <property type="protein sequence ID" value="CAH1982928.1"/>
    <property type="molecule type" value="Genomic_DNA"/>
</dbReference>
<feature type="transmembrane region" description="Helical" evidence="6">
    <location>
        <begin position="215"/>
        <end position="235"/>
    </location>
</feature>
<dbReference type="Pfam" id="PF07690">
    <property type="entry name" value="MFS_1"/>
    <property type="match status" value="2"/>
</dbReference>
<keyword evidence="2" id="KW-1003">Cell membrane</keyword>
<evidence type="ECO:0000256" key="6">
    <source>
        <dbReference type="SAM" id="Phobius"/>
    </source>
</evidence>
<keyword evidence="4 6" id="KW-1133">Transmembrane helix</keyword>
<evidence type="ECO:0000313" key="8">
    <source>
        <dbReference type="Proteomes" id="UP001152888"/>
    </source>
</evidence>
<keyword evidence="5 6" id="KW-0472">Membrane</keyword>
<sequence length="395" mass="43262">MLIIYLLIALDVLSFVTNLAIQTKHVLLLGGSFFAIGLLGSLSSLLSVVWRPIAGHLSDQKNKQDVIIWCLLLSLFGNILAWASPSMWLYSTAKVICVANTAVQTLLKTTVTDLCASDEESSKVFNKLGAFNSIAFLFGIVLGSHIADYERGIDYAYLLIISNIVVSIGLVKTLPRVDSKGTKHDDKDVGLIEGALKEVQSVYIDLKKLVVSPRYWDIFTIHLLIECGFFMYYNSSGLTLRTQHNMSEKYIGYLITLIMVVSVGCRLVMSKMKSKFYPTDLGYLMLWHSTLAEALAYLTLALTSSLAVFVLAMAAVSCAKTFIDTALNNLLLSRTEASEKGIVISSFDNVVSVGQVLGPLLAGTVSEIFGIRSSYIVGAVFMFVGSQIANTQRTR</sequence>
<dbReference type="PANTHER" id="PTHR23513:SF6">
    <property type="entry name" value="MAJOR FACILITATOR SUPERFAMILY ASSOCIATED DOMAIN-CONTAINING PROTEIN"/>
    <property type="match status" value="1"/>
</dbReference>
<dbReference type="GO" id="GO:0022857">
    <property type="term" value="F:transmembrane transporter activity"/>
    <property type="evidence" value="ECO:0007669"/>
    <property type="project" value="InterPro"/>
</dbReference>
<organism evidence="7 8">
    <name type="scientific">Acanthoscelides obtectus</name>
    <name type="common">Bean weevil</name>
    <name type="synonym">Bruchus obtectus</name>
    <dbReference type="NCBI Taxonomy" id="200917"/>
    <lineage>
        <taxon>Eukaryota</taxon>
        <taxon>Metazoa</taxon>
        <taxon>Ecdysozoa</taxon>
        <taxon>Arthropoda</taxon>
        <taxon>Hexapoda</taxon>
        <taxon>Insecta</taxon>
        <taxon>Pterygota</taxon>
        <taxon>Neoptera</taxon>
        <taxon>Endopterygota</taxon>
        <taxon>Coleoptera</taxon>
        <taxon>Polyphaga</taxon>
        <taxon>Cucujiformia</taxon>
        <taxon>Chrysomeloidea</taxon>
        <taxon>Chrysomelidae</taxon>
        <taxon>Bruchinae</taxon>
        <taxon>Bruchini</taxon>
        <taxon>Acanthoscelides</taxon>
    </lineage>
</organism>
<feature type="transmembrane region" description="Helical" evidence="6">
    <location>
        <begin position="153"/>
        <end position="171"/>
    </location>
</feature>
<dbReference type="InterPro" id="IPR011701">
    <property type="entry name" value="MFS"/>
</dbReference>
<reference evidence="7" key="1">
    <citation type="submission" date="2022-03" db="EMBL/GenBank/DDBJ databases">
        <authorList>
            <person name="Sayadi A."/>
        </authorList>
    </citation>
    <scope>NUCLEOTIDE SEQUENCE</scope>
</reference>
<protein>
    <submittedName>
        <fullName evidence="7">Uncharacterized protein</fullName>
    </submittedName>
</protein>
<evidence type="ECO:0000256" key="1">
    <source>
        <dbReference type="ARBA" id="ARBA00004651"/>
    </source>
</evidence>
<evidence type="ECO:0000256" key="5">
    <source>
        <dbReference type="ARBA" id="ARBA00023136"/>
    </source>
</evidence>
<proteinExistence type="predicted"/>
<comment type="subcellular location">
    <subcellularLocation>
        <location evidence="1">Cell membrane</location>
        <topology evidence="1">Multi-pass membrane protein</topology>
    </subcellularLocation>
</comment>
<comment type="caution">
    <text evidence="7">The sequence shown here is derived from an EMBL/GenBank/DDBJ whole genome shotgun (WGS) entry which is preliminary data.</text>
</comment>
<evidence type="ECO:0000256" key="2">
    <source>
        <dbReference type="ARBA" id="ARBA00022475"/>
    </source>
</evidence>
<dbReference type="PANTHER" id="PTHR23513">
    <property type="entry name" value="INTEGRAL MEMBRANE EFFLUX PROTEIN-RELATED"/>
    <property type="match status" value="1"/>
</dbReference>
<evidence type="ECO:0000256" key="3">
    <source>
        <dbReference type="ARBA" id="ARBA00022692"/>
    </source>
</evidence>
<dbReference type="GO" id="GO:0005886">
    <property type="term" value="C:plasma membrane"/>
    <property type="evidence" value="ECO:0007669"/>
    <property type="project" value="UniProtKB-SubCell"/>
</dbReference>
<feature type="transmembrane region" description="Helical" evidence="6">
    <location>
        <begin position="128"/>
        <end position="147"/>
    </location>
</feature>
<gene>
    <name evidence="7" type="ORF">ACAOBT_LOCUS15282</name>
</gene>
<keyword evidence="3 6" id="KW-0812">Transmembrane</keyword>
<name>A0A9P0KYM4_ACAOB</name>
<keyword evidence="8" id="KW-1185">Reference proteome</keyword>
<dbReference type="OrthoDB" id="440553at2759"/>
<dbReference type="Proteomes" id="UP001152888">
    <property type="component" value="Unassembled WGS sequence"/>
</dbReference>
<accession>A0A9P0KYM4</accession>
<feature type="transmembrane region" description="Helical" evidence="6">
    <location>
        <begin position="368"/>
        <end position="389"/>
    </location>
</feature>
<dbReference type="Gene3D" id="1.20.1250.20">
    <property type="entry name" value="MFS general substrate transporter like domains"/>
    <property type="match status" value="1"/>
</dbReference>
<feature type="transmembrane region" description="Helical" evidence="6">
    <location>
        <begin position="66"/>
        <end position="83"/>
    </location>
</feature>